<accession>A0A914SF86</accession>
<feature type="compositionally biased region" description="Basic and acidic residues" evidence="1">
    <location>
        <begin position="61"/>
        <end position="72"/>
    </location>
</feature>
<organism evidence="2 3">
    <name type="scientific">Parascaris equorum</name>
    <name type="common">Equine roundworm</name>
    <dbReference type="NCBI Taxonomy" id="6256"/>
    <lineage>
        <taxon>Eukaryota</taxon>
        <taxon>Metazoa</taxon>
        <taxon>Ecdysozoa</taxon>
        <taxon>Nematoda</taxon>
        <taxon>Chromadorea</taxon>
        <taxon>Rhabditida</taxon>
        <taxon>Spirurina</taxon>
        <taxon>Ascaridomorpha</taxon>
        <taxon>Ascaridoidea</taxon>
        <taxon>Ascarididae</taxon>
        <taxon>Parascaris</taxon>
    </lineage>
</organism>
<dbReference type="WBParaSite" id="PEQ_0001268101-mRNA-1">
    <property type="protein sequence ID" value="PEQ_0001268101-mRNA-1"/>
    <property type="gene ID" value="PEQ_0001268101"/>
</dbReference>
<name>A0A914SF86_PAREQ</name>
<dbReference type="Proteomes" id="UP000887564">
    <property type="component" value="Unplaced"/>
</dbReference>
<protein>
    <submittedName>
        <fullName evidence="3">Uncharacterized protein</fullName>
    </submittedName>
</protein>
<evidence type="ECO:0000313" key="3">
    <source>
        <dbReference type="WBParaSite" id="PEQ_0001268101-mRNA-1"/>
    </source>
</evidence>
<evidence type="ECO:0000256" key="1">
    <source>
        <dbReference type="SAM" id="MobiDB-lite"/>
    </source>
</evidence>
<proteinExistence type="predicted"/>
<reference evidence="3" key="1">
    <citation type="submission" date="2022-11" db="UniProtKB">
        <authorList>
            <consortium name="WormBaseParasite"/>
        </authorList>
    </citation>
    <scope>IDENTIFICATION</scope>
</reference>
<sequence length="101" mass="11378">MSAQFTKCFLDMRRKNRYSVLGLDEQPTIKDGYLIALARGERPPNAAAAAARIPGATSRNKQNESRVREPQKIGEVKSIVEIPLERKNRRSVSGPVDFRRP</sequence>
<dbReference type="AlphaFoldDB" id="A0A914SF86"/>
<feature type="region of interest" description="Disordered" evidence="1">
    <location>
        <begin position="50"/>
        <end position="72"/>
    </location>
</feature>
<evidence type="ECO:0000313" key="2">
    <source>
        <dbReference type="Proteomes" id="UP000887564"/>
    </source>
</evidence>
<keyword evidence="2" id="KW-1185">Reference proteome</keyword>